<dbReference type="PANTHER" id="PTHR43414:SF3">
    <property type="entry name" value="LMO2377 PROTEIN"/>
    <property type="match status" value="1"/>
</dbReference>
<evidence type="ECO:0000313" key="10">
    <source>
        <dbReference type="Proteomes" id="UP000239047"/>
    </source>
</evidence>
<keyword evidence="4 7" id="KW-0812">Transmembrane</keyword>
<organism evidence="9 10">
    <name type="scientific">Jeotgalibacillus proteolyticus</name>
    <dbReference type="NCBI Taxonomy" id="2082395"/>
    <lineage>
        <taxon>Bacteria</taxon>
        <taxon>Bacillati</taxon>
        <taxon>Bacillota</taxon>
        <taxon>Bacilli</taxon>
        <taxon>Bacillales</taxon>
        <taxon>Caryophanaceae</taxon>
        <taxon>Jeotgalibacillus</taxon>
    </lineage>
</organism>
<dbReference type="EMBL" id="PREZ01000004">
    <property type="protein sequence ID" value="PPA69997.1"/>
    <property type="molecule type" value="Genomic_DNA"/>
</dbReference>
<feature type="transmembrane region" description="Helical" evidence="7">
    <location>
        <begin position="283"/>
        <end position="301"/>
    </location>
</feature>
<dbReference type="InterPro" id="IPR036259">
    <property type="entry name" value="MFS_trans_sf"/>
</dbReference>
<feature type="domain" description="Major facilitator superfamily (MFS) profile" evidence="8">
    <location>
        <begin position="7"/>
        <end position="395"/>
    </location>
</feature>
<sequence length="402" mass="43340">MTIEKKNLLIMWFANFLVAASATMILPFLSLYIDTMGDFSSEYVQKWSGLVFGITFLTAFLVSPIWGRFGDRFGYKPILLITGYGIALCIFLMGFIQSVEGLFILRLLMGIVTGFIPTSLALISSQTPRKTAGRTLGTLQMGTVSGSLLGPLIGGIMADSFGFSYTFIITAVSISIAATLVLVGISEKKNTADKKSKAGYTSKEVIQLIAGHRLLLTVMVLSFLVQMANFSIQPLLALYVGGLTSASNIAFLSGLAFSATGFGNLLATRSWGRLGDAIGYDKVLTLLLILSTIFIVPQALVTELWQLIILRFLFGIAIGGIIPSVTAFIRHSAPVSIQGEVLGYNQSFRFLGNVIGPTFGGIVSGFIGISAVFYVTGGLFLCAFGLLWWSRKQMVQVDRQSA</sequence>
<dbReference type="AlphaFoldDB" id="A0A2S5GAE5"/>
<feature type="transmembrane region" description="Helical" evidence="7">
    <location>
        <begin position="135"/>
        <end position="157"/>
    </location>
</feature>
<keyword evidence="2" id="KW-0813">Transport</keyword>
<feature type="transmembrane region" description="Helical" evidence="7">
    <location>
        <begin position="12"/>
        <end position="33"/>
    </location>
</feature>
<keyword evidence="5 7" id="KW-1133">Transmembrane helix</keyword>
<comment type="caution">
    <text evidence="9">The sequence shown here is derived from an EMBL/GenBank/DDBJ whole genome shotgun (WGS) entry which is preliminary data.</text>
</comment>
<dbReference type="Proteomes" id="UP000239047">
    <property type="component" value="Unassembled WGS sequence"/>
</dbReference>
<dbReference type="Pfam" id="PF07690">
    <property type="entry name" value="MFS_1"/>
    <property type="match status" value="1"/>
</dbReference>
<evidence type="ECO:0000256" key="7">
    <source>
        <dbReference type="SAM" id="Phobius"/>
    </source>
</evidence>
<proteinExistence type="predicted"/>
<feature type="transmembrane region" description="Helical" evidence="7">
    <location>
        <begin position="350"/>
        <end position="367"/>
    </location>
</feature>
<evidence type="ECO:0000256" key="2">
    <source>
        <dbReference type="ARBA" id="ARBA00022448"/>
    </source>
</evidence>
<accession>A0A2S5GAE5</accession>
<keyword evidence="10" id="KW-1185">Reference proteome</keyword>
<comment type="subcellular location">
    <subcellularLocation>
        <location evidence="1">Cell membrane</location>
        <topology evidence="1">Multi-pass membrane protein</topology>
    </subcellularLocation>
</comment>
<dbReference type="PANTHER" id="PTHR43414">
    <property type="entry name" value="MULTIDRUG RESISTANCE PROTEIN MDTG"/>
    <property type="match status" value="1"/>
</dbReference>
<feature type="transmembrane region" description="Helical" evidence="7">
    <location>
        <begin position="237"/>
        <end position="262"/>
    </location>
</feature>
<feature type="transmembrane region" description="Helical" evidence="7">
    <location>
        <begin position="205"/>
        <end position="225"/>
    </location>
</feature>
<evidence type="ECO:0000313" key="9">
    <source>
        <dbReference type="EMBL" id="PPA69997.1"/>
    </source>
</evidence>
<keyword evidence="3" id="KW-1003">Cell membrane</keyword>
<dbReference type="GO" id="GO:0005886">
    <property type="term" value="C:plasma membrane"/>
    <property type="evidence" value="ECO:0007669"/>
    <property type="project" value="UniProtKB-SubCell"/>
</dbReference>
<feature type="transmembrane region" description="Helical" evidence="7">
    <location>
        <begin position="373"/>
        <end position="390"/>
    </location>
</feature>
<dbReference type="OrthoDB" id="65739at2"/>
<keyword evidence="6 7" id="KW-0472">Membrane</keyword>
<evidence type="ECO:0000256" key="6">
    <source>
        <dbReference type="ARBA" id="ARBA00023136"/>
    </source>
</evidence>
<feature type="transmembrane region" description="Helical" evidence="7">
    <location>
        <begin position="103"/>
        <end position="123"/>
    </location>
</feature>
<evidence type="ECO:0000259" key="8">
    <source>
        <dbReference type="PROSITE" id="PS50850"/>
    </source>
</evidence>
<name>A0A2S5GAE5_9BACL</name>
<dbReference type="Gene3D" id="1.20.1250.20">
    <property type="entry name" value="MFS general substrate transporter like domains"/>
    <property type="match status" value="2"/>
</dbReference>
<dbReference type="GO" id="GO:0022857">
    <property type="term" value="F:transmembrane transporter activity"/>
    <property type="evidence" value="ECO:0007669"/>
    <property type="project" value="InterPro"/>
</dbReference>
<dbReference type="PROSITE" id="PS50850">
    <property type="entry name" value="MFS"/>
    <property type="match status" value="1"/>
</dbReference>
<evidence type="ECO:0000256" key="1">
    <source>
        <dbReference type="ARBA" id="ARBA00004651"/>
    </source>
</evidence>
<feature type="transmembrane region" description="Helical" evidence="7">
    <location>
        <begin position="163"/>
        <end position="185"/>
    </location>
</feature>
<feature type="transmembrane region" description="Helical" evidence="7">
    <location>
        <begin position="307"/>
        <end position="329"/>
    </location>
</feature>
<dbReference type="SUPFAM" id="SSF103473">
    <property type="entry name" value="MFS general substrate transporter"/>
    <property type="match status" value="1"/>
</dbReference>
<evidence type="ECO:0000256" key="5">
    <source>
        <dbReference type="ARBA" id="ARBA00022989"/>
    </source>
</evidence>
<feature type="transmembrane region" description="Helical" evidence="7">
    <location>
        <begin position="78"/>
        <end position="97"/>
    </location>
</feature>
<gene>
    <name evidence="9" type="ORF">C4B60_10375</name>
</gene>
<dbReference type="RefSeq" id="WP_104057947.1">
    <property type="nucleotide sequence ID" value="NZ_PREZ01000004.1"/>
</dbReference>
<evidence type="ECO:0000256" key="4">
    <source>
        <dbReference type="ARBA" id="ARBA00022692"/>
    </source>
</evidence>
<protein>
    <submittedName>
        <fullName evidence="9">MFS transporter</fullName>
    </submittedName>
</protein>
<dbReference type="InterPro" id="IPR011701">
    <property type="entry name" value="MFS"/>
</dbReference>
<reference evidence="9 10" key="1">
    <citation type="submission" date="2018-02" db="EMBL/GenBank/DDBJ databases">
        <title>Jeotgalibacillus proteolyticum sp. nov. a protease producing bacterium isolated from ocean sediments of Laizhou Bay.</title>
        <authorList>
            <person name="Li Y."/>
        </authorList>
    </citation>
    <scope>NUCLEOTIDE SEQUENCE [LARGE SCALE GENOMIC DNA]</scope>
    <source>
        <strain evidence="9 10">22-7</strain>
    </source>
</reference>
<feature type="transmembrane region" description="Helical" evidence="7">
    <location>
        <begin position="45"/>
        <end position="66"/>
    </location>
</feature>
<evidence type="ECO:0000256" key="3">
    <source>
        <dbReference type="ARBA" id="ARBA00022475"/>
    </source>
</evidence>
<dbReference type="InterPro" id="IPR020846">
    <property type="entry name" value="MFS_dom"/>
</dbReference>